<accession>A0A9P5X9B4</accession>
<dbReference type="EMBL" id="MU151300">
    <property type="protein sequence ID" value="KAF9445460.1"/>
    <property type="molecule type" value="Genomic_DNA"/>
</dbReference>
<organism evidence="3 4">
    <name type="scientific">Macrolepiota fuliginosa MF-IS2</name>
    <dbReference type="NCBI Taxonomy" id="1400762"/>
    <lineage>
        <taxon>Eukaryota</taxon>
        <taxon>Fungi</taxon>
        <taxon>Dikarya</taxon>
        <taxon>Basidiomycota</taxon>
        <taxon>Agaricomycotina</taxon>
        <taxon>Agaricomycetes</taxon>
        <taxon>Agaricomycetidae</taxon>
        <taxon>Agaricales</taxon>
        <taxon>Agaricineae</taxon>
        <taxon>Agaricaceae</taxon>
        <taxon>Macrolepiota</taxon>
    </lineage>
</organism>
<feature type="signal peptide" evidence="2">
    <location>
        <begin position="1"/>
        <end position="20"/>
    </location>
</feature>
<dbReference type="Proteomes" id="UP000807342">
    <property type="component" value="Unassembled WGS sequence"/>
</dbReference>
<proteinExistence type="predicted"/>
<keyword evidence="4" id="KW-1185">Reference proteome</keyword>
<protein>
    <recommendedName>
        <fullName evidence="5">Apple domain-containing protein</fullName>
    </recommendedName>
</protein>
<reference evidence="3" key="1">
    <citation type="submission" date="2020-11" db="EMBL/GenBank/DDBJ databases">
        <authorList>
            <consortium name="DOE Joint Genome Institute"/>
            <person name="Ahrendt S."/>
            <person name="Riley R."/>
            <person name="Andreopoulos W."/>
            <person name="Labutti K."/>
            <person name="Pangilinan J."/>
            <person name="Ruiz-Duenas F.J."/>
            <person name="Barrasa J.M."/>
            <person name="Sanchez-Garcia M."/>
            <person name="Camarero S."/>
            <person name="Miyauchi S."/>
            <person name="Serrano A."/>
            <person name="Linde D."/>
            <person name="Babiker R."/>
            <person name="Drula E."/>
            <person name="Ayuso-Fernandez I."/>
            <person name="Pacheco R."/>
            <person name="Padilla G."/>
            <person name="Ferreira P."/>
            <person name="Barriuso J."/>
            <person name="Kellner H."/>
            <person name="Castanera R."/>
            <person name="Alfaro M."/>
            <person name="Ramirez L."/>
            <person name="Pisabarro A.G."/>
            <person name="Kuo A."/>
            <person name="Tritt A."/>
            <person name="Lipzen A."/>
            <person name="He G."/>
            <person name="Yan M."/>
            <person name="Ng V."/>
            <person name="Cullen D."/>
            <person name="Martin F."/>
            <person name="Rosso M.-N."/>
            <person name="Henrissat B."/>
            <person name="Hibbett D."/>
            <person name="Martinez A.T."/>
            <person name="Grigoriev I.V."/>
        </authorList>
    </citation>
    <scope>NUCLEOTIDE SEQUENCE</scope>
    <source>
        <strain evidence="3">MF-IS2</strain>
    </source>
</reference>
<feature type="compositionally biased region" description="Low complexity" evidence="1">
    <location>
        <begin position="105"/>
        <end position="132"/>
    </location>
</feature>
<gene>
    <name evidence="3" type="ORF">P691DRAFT_734959</name>
</gene>
<evidence type="ECO:0000256" key="2">
    <source>
        <dbReference type="SAM" id="SignalP"/>
    </source>
</evidence>
<keyword evidence="2" id="KW-0732">Signal</keyword>
<dbReference type="AlphaFoldDB" id="A0A9P5X9B4"/>
<sequence>MRAFTLVSVAITAILPIAGASIIDFGPTIFAKINKDLTSKNHYGAPIPPWKPGYKPGWYYGPNPGAHPDIPCLGSDVCNWLNYFPGALHCPPKYPPHYPPPPPHHTTTTSKHATTTTKSTSTTPTPTPTPTNGYTPTFQNITSAVQADDFLTFGLVETIEDCEEMCDSVEGCGFVNTYHDVNGKGGSPLLTCALFTNCHGPEDADNAGGQTQPDGSVDFIINSDGWCKVV</sequence>
<dbReference type="OrthoDB" id="271448at2759"/>
<comment type="caution">
    <text evidence="3">The sequence shown here is derived from an EMBL/GenBank/DDBJ whole genome shotgun (WGS) entry which is preliminary data.</text>
</comment>
<evidence type="ECO:0000313" key="3">
    <source>
        <dbReference type="EMBL" id="KAF9445460.1"/>
    </source>
</evidence>
<feature type="chain" id="PRO_5040277609" description="Apple domain-containing protein" evidence="2">
    <location>
        <begin position="21"/>
        <end position="230"/>
    </location>
</feature>
<evidence type="ECO:0008006" key="5">
    <source>
        <dbReference type="Google" id="ProtNLM"/>
    </source>
</evidence>
<name>A0A9P5X9B4_9AGAR</name>
<feature type="region of interest" description="Disordered" evidence="1">
    <location>
        <begin position="99"/>
        <end position="132"/>
    </location>
</feature>
<evidence type="ECO:0000313" key="4">
    <source>
        <dbReference type="Proteomes" id="UP000807342"/>
    </source>
</evidence>
<evidence type="ECO:0000256" key="1">
    <source>
        <dbReference type="SAM" id="MobiDB-lite"/>
    </source>
</evidence>